<dbReference type="EMBL" id="JARAOO010000010">
    <property type="protein sequence ID" value="KAJ7953704.1"/>
    <property type="molecule type" value="Genomic_DNA"/>
</dbReference>
<dbReference type="GO" id="GO:0005874">
    <property type="term" value="C:microtubule"/>
    <property type="evidence" value="ECO:0007669"/>
    <property type="project" value="InterPro"/>
</dbReference>
<dbReference type="Pfam" id="PF24714">
    <property type="entry name" value="TOR1L1_N"/>
    <property type="match status" value="1"/>
</dbReference>
<proteinExistence type="predicted"/>
<dbReference type="SUPFAM" id="SSF48371">
    <property type="entry name" value="ARM repeat"/>
    <property type="match status" value="1"/>
</dbReference>
<evidence type="ECO:0000256" key="2">
    <source>
        <dbReference type="SAM" id="MobiDB-lite"/>
    </source>
</evidence>
<evidence type="ECO:0000259" key="3">
    <source>
        <dbReference type="Pfam" id="PF24714"/>
    </source>
</evidence>
<name>A0AAD7L8T3_QUISA</name>
<dbReference type="KEGG" id="qsa:O6P43_025368"/>
<reference evidence="4" key="1">
    <citation type="journal article" date="2023" name="Science">
        <title>Elucidation of the pathway for biosynthesis of saponin adjuvants from the soapbark tree.</title>
        <authorList>
            <person name="Reed J."/>
            <person name="Orme A."/>
            <person name="El-Demerdash A."/>
            <person name="Owen C."/>
            <person name="Martin L.B.B."/>
            <person name="Misra R.C."/>
            <person name="Kikuchi S."/>
            <person name="Rejzek M."/>
            <person name="Martin A.C."/>
            <person name="Harkess A."/>
            <person name="Leebens-Mack J."/>
            <person name="Louveau T."/>
            <person name="Stephenson M.J."/>
            <person name="Osbourn A."/>
        </authorList>
    </citation>
    <scope>NUCLEOTIDE SEQUENCE</scope>
    <source>
        <strain evidence="4">S10</strain>
    </source>
</reference>
<dbReference type="PANTHER" id="PTHR31355:SF32">
    <property type="entry name" value="TORTIFOLIA1-LIKE PROTEIN 4"/>
    <property type="match status" value="1"/>
</dbReference>
<dbReference type="InterPro" id="IPR016024">
    <property type="entry name" value="ARM-type_fold"/>
</dbReference>
<evidence type="ECO:0000313" key="4">
    <source>
        <dbReference type="EMBL" id="KAJ7953704.1"/>
    </source>
</evidence>
<sequence length="551" mass="60474">MLSTVLRRLRDPDSVVRSACVDAVSAMSSQITKPPFSAFLKPLMETLTVEQDLNSQIGSALCLAAAIVSAAEPEVELLRKSTLPRLGKLAKNEGFKAKAALLVLIGSVISVGGASSRVVLDWLVPCLVEFLSNEDWTVRKAAAEALGKVASVKKDLAAQYKILCLNSLENRRFDKVKVVRETMNSTLEMWKEVSAASEEVSAATKSKPSSIDNGSGQCAIKSSVAVGFKSPQPKKTIPTNRSPLSTGSCVSSIKRQNSMKSNDKKSSMGMMQKRDQQTQHEREVETTVRPPSLNMAFEDDIRRSDSRVPKSVHNVNSEISRPDLKRVLFSKMSDEKVSKFGGLRSGSRVVPFHDYGDPDSNVVMSNATDVVLENPQDFEDLSLIREKLLQIENQQSSLLDILQRFIGTSQSGMNSLETRVNGLEMTLDGISYDLALSSGRIHNTDSAEDTCCKLPGADFLSSKFWKKSEGRYSISRFTSGSVESPNAMQNGTEKYASIEVCTSNSKRFLPHRGGLVKNPLAGVHSDLDRHLGQRFDRTTKNIIPDDERANF</sequence>
<feature type="region of interest" description="Disordered" evidence="2">
    <location>
        <begin position="229"/>
        <end position="287"/>
    </location>
</feature>
<feature type="compositionally biased region" description="Basic and acidic residues" evidence="2">
    <location>
        <begin position="261"/>
        <end position="286"/>
    </location>
</feature>
<feature type="repeat" description="HEAT" evidence="1">
    <location>
        <begin position="123"/>
        <end position="161"/>
    </location>
</feature>
<dbReference type="Proteomes" id="UP001163823">
    <property type="component" value="Chromosome 10"/>
</dbReference>
<dbReference type="PROSITE" id="PS50077">
    <property type="entry name" value="HEAT_REPEAT"/>
    <property type="match status" value="1"/>
</dbReference>
<accession>A0AAD7L8T3</accession>
<evidence type="ECO:0000256" key="1">
    <source>
        <dbReference type="PROSITE-ProRule" id="PRU00103"/>
    </source>
</evidence>
<dbReference type="InterPro" id="IPR057600">
    <property type="entry name" value="TORTIFOLIA1/SINE1-2_N"/>
</dbReference>
<dbReference type="GO" id="GO:0008017">
    <property type="term" value="F:microtubule binding"/>
    <property type="evidence" value="ECO:0007669"/>
    <property type="project" value="InterPro"/>
</dbReference>
<dbReference type="InterPro" id="IPR011989">
    <property type="entry name" value="ARM-like"/>
</dbReference>
<gene>
    <name evidence="4" type="ORF">O6P43_025368</name>
</gene>
<feature type="compositionally biased region" description="Polar residues" evidence="2">
    <location>
        <begin position="237"/>
        <end position="256"/>
    </location>
</feature>
<evidence type="ECO:0000313" key="5">
    <source>
        <dbReference type="Proteomes" id="UP001163823"/>
    </source>
</evidence>
<dbReference type="PANTHER" id="PTHR31355">
    <property type="entry name" value="MICROTUBULE-ASSOCIATED PROTEIN TORTIFOLIA1"/>
    <property type="match status" value="1"/>
</dbReference>
<dbReference type="InterPro" id="IPR033337">
    <property type="entry name" value="TORTIFOLIA1/SINE1-2"/>
</dbReference>
<dbReference type="Gene3D" id="1.25.10.10">
    <property type="entry name" value="Leucine-rich Repeat Variant"/>
    <property type="match status" value="1"/>
</dbReference>
<protein>
    <submittedName>
        <fullName evidence="4">Microtubule-associated protein TORTIFOLIA1</fullName>
    </submittedName>
</protein>
<dbReference type="InterPro" id="IPR021133">
    <property type="entry name" value="HEAT_type_2"/>
</dbReference>
<keyword evidence="5" id="KW-1185">Reference proteome</keyword>
<comment type="caution">
    <text evidence="4">The sequence shown here is derived from an EMBL/GenBank/DDBJ whole genome shotgun (WGS) entry which is preliminary data.</text>
</comment>
<organism evidence="4 5">
    <name type="scientific">Quillaja saponaria</name>
    <name type="common">Soap bark tree</name>
    <dbReference type="NCBI Taxonomy" id="32244"/>
    <lineage>
        <taxon>Eukaryota</taxon>
        <taxon>Viridiplantae</taxon>
        <taxon>Streptophyta</taxon>
        <taxon>Embryophyta</taxon>
        <taxon>Tracheophyta</taxon>
        <taxon>Spermatophyta</taxon>
        <taxon>Magnoliopsida</taxon>
        <taxon>eudicotyledons</taxon>
        <taxon>Gunneridae</taxon>
        <taxon>Pentapetalae</taxon>
        <taxon>rosids</taxon>
        <taxon>fabids</taxon>
        <taxon>Fabales</taxon>
        <taxon>Quillajaceae</taxon>
        <taxon>Quillaja</taxon>
    </lineage>
</organism>
<feature type="domain" description="TORTIFOLIA1/SINE1-2 N-terminal" evidence="3">
    <location>
        <begin position="1"/>
        <end position="192"/>
    </location>
</feature>
<dbReference type="AlphaFoldDB" id="A0AAD7L8T3"/>